<feature type="transmembrane region" description="Helical" evidence="2">
    <location>
        <begin position="30"/>
        <end position="52"/>
    </location>
</feature>
<organism evidence="3 4">
    <name type="scientific">Amniculicola lignicola CBS 123094</name>
    <dbReference type="NCBI Taxonomy" id="1392246"/>
    <lineage>
        <taxon>Eukaryota</taxon>
        <taxon>Fungi</taxon>
        <taxon>Dikarya</taxon>
        <taxon>Ascomycota</taxon>
        <taxon>Pezizomycotina</taxon>
        <taxon>Dothideomycetes</taxon>
        <taxon>Pleosporomycetidae</taxon>
        <taxon>Pleosporales</taxon>
        <taxon>Amniculicolaceae</taxon>
        <taxon>Amniculicola</taxon>
    </lineage>
</organism>
<keyword evidence="2" id="KW-0812">Transmembrane</keyword>
<sequence>MNRQQSAIELFKYIELAKDMKKDSTSMSAIAALTMVFLPGTFIASVLSAGIFESQAGTRSFKVTGLWWLYIATTLPVTMITVFCWWWYKRQKEKRGLDSQQKVLKDDTTSNES</sequence>
<dbReference type="Gene3D" id="1.20.58.340">
    <property type="entry name" value="Magnesium transport protein CorA, transmembrane region"/>
    <property type="match status" value="1"/>
</dbReference>
<dbReference type="AlphaFoldDB" id="A0A6A5WHR0"/>
<gene>
    <name evidence="3" type="ORF">P154DRAFT_535403</name>
</gene>
<protein>
    <submittedName>
        <fullName evidence="3">Uncharacterized protein</fullName>
    </submittedName>
</protein>
<evidence type="ECO:0000256" key="1">
    <source>
        <dbReference type="SAM" id="MobiDB-lite"/>
    </source>
</evidence>
<keyword evidence="4" id="KW-1185">Reference proteome</keyword>
<dbReference type="OrthoDB" id="2830640at2759"/>
<evidence type="ECO:0000256" key="2">
    <source>
        <dbReference type="SAM" id="Phobius"/>
    </source>
</evidence>
<name>A0A6A5WHR0_9PLEO</name>
<reference evidence="3" key="1">
    <citation type="journal article" date="2020" name="Stud. Mycol.">
        <title>101 Dothideomycetes genomes: a test case for predicting lifestyles and emergence of pathogens.</title>
        <authorList>
            <person name="Haridas S."/>
            <person name="Albert R."/>
            <person name="Binder M."/>
            <person name="Bloem J."/>
            <person name="Labutti K."/>
            <person name="Salamov A."/>
            <person name="Andreopoulos B."/>
            <person name="Baker S."/>
            <person name="Barry K."/>
            <person name="Bills G."/>
            <person name="Bluhm B."/>
            <person name="Cannon C."/>
            <person name="Castanera R."/>
            <person name="Culley D."/>
            <person name="Daum C."/>
            <person name="Ezra D."/>
            <person name="Gonzalez J."/>
            <person name="Henrissat B."/>
            <person name="Kuo A."/>
            <person name="Liang C."/>
            <person name="Lipzen A."/>
            <person name="Lutzoni F."/>
            <person name="Magnuson J."/>
            <person name="Mondo S."/>
            <person name="Nolan M."/>
            <person name="Ohm R."/>
            <person name="Pangilinan J."/>
            <person name="Park H.-J."/>
            <person name="Ramirez L."/>
            <person name="Alfaro M."/>
            <person name="Sun H."/>
            <person name="Tritt A."/>
            <person name="Yoshinaga Y."/>
            <person name="Zwiers L.-H."/>
            <person name="Turgeon B."/>
            <person name="Goodwin S."/>
            <person name="Spatafora J."/>
            <person name="Crous P."/>
            <person name="Grigoriev I."/>
        </authorList>
    </citation>
    <scope>NUCLEOTIDE SEQUENCE</scope>
    <source>
        <strain evidence="3">CBS 123094</strain>
    </source>
</reference>
<proteinExistence type="predicted"/>
<feature type="region of interest" description="Disordered" evidence="1">
    <location>
        <begin position="94"/>
        <end position="113"/>
    </location>
</feature>
<keyword evidence="2" id="KW-1133">Transmembrane helix</keyword>
<keyword evidence="2" id="KW-0472">Membrane</keyword>
<feature type="transmembrane region" description="Helical" evidence="2">
    <location>
        <begin position="67"/>
        <end position="88"/>
    </location>
</feature>
<evidence type="ECO:0000313" key="3">
    <source>
        <dbReference type="EMBL" id="KAF1999661.1"/>
    </source>
</evidence>
<dbReference type="Proteomes" id="UP000799779">
    <property type="component" value="Unassembled WGS sequence"/>
</dbReference>
<accession>A0A6A5WHR0</accession>
<dbReference type="EMBL" id="ML977594">
    <property type="protein sequence ID" value="KAF1999661.1"/>
    <property type="molecule type" value="Genomic_DNA"/>
</dbReference>
<evidence type="ECO:0000313" key="4">
    <source>
        <dbReference type="Proteomes" id="UP000799779"/>
    </source>
</evidence>
<feature type="compositionally biased region" description="Basic and acidic residues" evidence="1">
    <location>
        <begin position="103"/>
        <end position="113"/>
    </location>
</feature>